<dbReference type="Proteomes" id="UP000828941">
    <property type="component" value="Chromosome 14"/>
</dbReference>
<evidence type="ECO:0000313" key="1">
    <source>
        <dbReference type="EMBL" id="KAI4295644.1"/>
    </source>
</evidence>
<protein>
    <submittedName>
        <fullName evidence="1">Uncharacterized protein</fullName>
    </submittedName>
</protein>
<dbReference type="EMBL" id="CM039439">
    <property type="protein sequence ID" value="KAI4295644.1"/>
    <property type="molecule type" value="Genomic_DNA"/>
</dbReference>
<comment type="caution">
    <text evidence="1">The sequence shown here is derived from an EMBL/GenBank/DDBJ whole genome shotgun (WGS) entry which is preliminary data.</text>
</comment>
<organism evidence="1 2">
    <name type="scientific">Bauhinia variegata</name>
    <name type="common">Purple orchid tree</name>
    <name type="synonym">Phanera variegata</name>
    <dbReference type="NCBI Taxonomy" id="167791"/>
    <lineage>
        <taxon>Eukaryota</taxon>
        <taxon>Viridiplantae</taxon>
        <taxon>Streptophyta</taxon>
        <taxon>Embryophyta</taxon>
        <taxon>Tracheophyta</taxon>
        <taxon>Spermatophyta</taxon>
        <taxon>Magnoliopsida</taxon>
        <taxon>eudicotyledons</taxon>
        <taxon>Gunneridae</taxon>
        <taxon>Pentapetalae</taxon>
        <taxon>rosids</taxon>
        <taxon>fabids</taxon>
        <taxon>Fabales</taxon>
        <taxon>Fabaceae</taxon>
        <taxon>Cercidoideae</taxon>
        <taxon>Cercideae</taxon>
        <taxon>Bauhiniinae</taxon>
        <taxon>Bauhinia</taxon>
    </lineage>
</organism>
<reference evidence="1 2" key="1">
    <citation type="journal article" date="2022" name="DNA Res.">
        <title>Chromosomal-level genome assembly of the orchid tree Bauhinia variegata (Leguminosae; Cercidoideae) supports the allotetraploid origin hypothesis of Bauhinia.</title>
        <authorList>
            <person name="Zhong Y."/>
            <person name="Chen Y."/>
            <person name="Zheng D."/>
            <person name="Pang J."/>
            <person name="Liu Y."/>
            <person name="Luo S."/>
            <person name="Meng S."/>
            <person name="Qian L."/>
            <person name="Wei D."/>
            <person name="Dai S."/>
            <person name="Zhou R."/>
        </authorList>
    </citation>
    <scope>NUCLEOTIDE SEQUENCE [LARGE SCALE GENOMIC DNA]</scope>
    <source>
        <strain evidence="1">BV-YZ2020</strain>
    </source>
</reference>
<gene>
    <name evidence="1" type="ORF">L6164_035666</name>
</gene>
<keyword evidence="2" id="KW-1185">Reference proteome</keyword>
<proteinExistence type="predicted"/>
<accession>A0ACB9KEN7</accession>
<evidence type="ECO:0000313" key="2">
    <source>
        <dbReference type="Proteomes" id="UP000828941"/>
    </source>
</evidence>
<sequence>MSCQASNRGYAVAETQALVSPPPSTIDVKRLCQEGKVNEEIKLMDKGVKTDADERTGFGTDFRDFPISLSACAGAEAVEEYIEKLPFEPTVTVWETLRNYARIHGDIDLKDHVEELMVSLEPSKVVANMISTPTPKKRHA</sequence>
<name>A0ACB9KEN7_BAUVA</name>